<reference evidence="2 3" key="1">
    <citation type="submission" date="2022-06" db="EMBL/GenBank/DDBJ databases">
        <title>Rhizosaccharibacter gen. nov. sp. nov. KSS12, endophytic bacteria isolated from sugarcane.</title>
        <authorList>
            <person name="Pitiwittayakul N."/>
        </authorList>
    </citation>
    <scope>NUCLEOTIDE SEQUENCE [LARGE SCALE GENOMIC DNA]</scope>
    <source>
        <strain evidence="2 3">KSS12</strain>
    </source>
</reference>
<keyword evidence="3" id="KW-1185">Reference proteome</keyword>
<protein>
    <submittedName>
        <fullName evidence="2">Ribbon-helix-helix domain-containing protein</fullName>
    </submittedName>
</protein>
<accession>A0ABT1VU63</accession>
<proteinExistence type="predicted"/>
<dbReference type="Proteomes" id="UP001524547">
    <property type="component" value="Unassembled WGS sequence"/>
</dbReference>
<feature type="domain" description="Ribbon-helix-helix protein CopG" evidence="1">
    <location>
        <begin position="9"/>
        <end position="44"/>
    </location>
</feature>
<organism evidence="2 3">
    <name type="scientific">Rhizosaccharibacter radicis</name>
    <dbReference type="NCBI Taxonomy" id="2782605"/>
    <lineage>
        <taxon>Bacteria</taxon>
        <taxon>Pseudomonadati</taxon>
        <taxon>Pseudomonadota</taxon>
        <taxon>Alphaproteobacteria</taxon>
        <taxon>Acetobacterales</taxon>
        <taxon>Acetobacteraceae</taxon>
        <taxon>Rhizosaccharibacter</taxon>
    </lineage>
</organism>
<evidence type="ECO:0000259" key="1">
    <source>
        <dbReference type="Pfam" id="PF01402"/>
    </source>
</evidence>
<evidence type="ECO:0000313" key="2">
    <source>
        <dbReference type="EMBL" id="MCQ8239871.1"/>
    </source>
</evidence>
<gene>
    <name evidence="2" type="ORF">NFI88_03325</name>
</gene>
<name>A0ABT1VU63_9PROT</name>
<sequence length="144" mass="15999">MANPSKKLRLSVYLEPEVMKALAAHAARRDQSRSLIAEAAIASFLSPDAAERQEAATTKRLDQLDRRMTRMERDVGISIEMLAVFVRFWLTTNPPLPEPAQAAARAQAGERYDAFVAALGRRLAKGPKLRQEISEDIDPARDAQ</sequence>
<evidence type="ECO:0000313" key="3">
    <source>
        <dbReference type="Proteomes" id="UP001524547"/>
    </source>
</evidence>
<dbReference type="RefSeq" id="WP_422918610.1">
    <property type="nucleotide sequence ID" value="NZ_JAMZEJ010000002.1"/>
</dbReference>
<dbReference type="Pfam" id="PF01402">
    <property type="entry name" value="RHH_1"/>
    <property type="match status" value="1"/>
</dbReference>
<dbReference type="EMBL" id="JAMZEJ010000002">
    <property type="protein sequence ID" value="MCQ8239871.1"/>
    <property type="molecule type" value="Genomic_DNA"/>
</dbReference>
<comment type="caution">
    <text evidence="2">The sequence shown here is derived from an EMBL/GenBank/DDBJ whole genome shotgun (WGS) entry which is preliminary data.</text>
</comment>
<dbReference type="InterPro" id="IPR002145">
    <property type="entry name" value="CopG"/>
</dbReference>